<comment type="similarity">
    <text evidence="2 7 8">Belongs to the peptidase C12 family.</text>
</comment>
<dbReference type="Gene3D" id="3.40.532.10">
    <property type="entry name" value="Peptidase C12, ubiquitin carboxyl-terminal hydrolase"/>
    <property type="match status" value="1"/>
</dbReference>
<keyword evidence="3 7" id="KW-0645">Protease</keyword>
<feature type="domain" description="UCH catalytic" evidence="9">
    <location>
        <begin position="4"/>
        <end position="222"/>
    </location>
</feature>
<dbReference type="HOGENOM" id="CLU_054406_1_1_1"/>
<feature type="active site" description="Nucleophile" evidence="7">
    <location>
        <position position="87"/>
    </location>
</feature>
<feature type="site" description="Transition state stabilizer" evidence="7">
    <location>
        <position position="81"/>
    </location>
</feature>
<keyword evidence="4 7" id="KW-0833">Ubl conjugation pathway</keyword>
<dbReference type="GO" id="GO:0016579">
    <property type="term" value="P:protein deubiquitination"/>
    <property type="evidence" value="ECO:0007669"/>
    <property type="project" value="TreeGrafter"/>
</dbReference>
<dbReference type="GeneID" id="8200341"/>
<dbReference type="InterPro" id="IPR001578">
    <property type="entry name" value="Peptidase_C12_UCH"/>
</dbReference>
<dbReference type="FunCoup" id="C4R5R8">
    <property type="interactions" value="548"/>
</dbReference>
<dbReference type="eggNOG" id="KOG1415">
    <property type="taxonomic scope" value="Eukaryota"/>
</dbReference>
<evidence type="ECO:0000256" key="3">
    <source>
        <dbReference type="ARBA" id="ARBA00022670"/>
    </source>
</evidence>
<feature type="site" description="Important for enzyme activity" evidence="7">
    <location>
        <position position="171"/>
    </location>
</feature>
<evidence type="ECO:0000256" key="5">
    <source>
        <dbReference type="ARBA" id="ARBA00022801"/>
    </source>
</evidence>
<dbReference type="GO" id="GO:0006511">
    <property type="term" value="P:ubiquitin-dependent protein catabolic process"/>
    <property type="evidence" value="ECO:0007669"/>
    <property type="project" value="UniProtKB-UniRule"/>
</dbReference>
<evidence type="ECO:0000256" key="7">
    <source>
        <dbReference type="PROSITE-ProRule" id="PRU01393"/>
    </source>
</evidence>
<evidence type="ECO:0000256" key="4">
    <source>
        <dbReference type="ARBA" id="ARBA00022786"/>
    </source>
</evidence>
<evidence type="ECO:0000313" key="10">
    <source>
        <dbReference type="EMBL" id="CAY70904.1"/>
    </source>
</evidence>
<dbReference type="InterPro" id="IPR038765">
    <property type="entry name" value="Papain-like_cys_pep_sf"/>
</dbReference>
<sequence length="224" mass="25482">MSSAVIPLESNPEIFSSFGTQLGLLPRYAFYDIFSLDAEMLSLYPRPNDGVILLFPVTKEYEEFKAKETPSEDVNIHWYKQKVKNACGLYALLHILTNASKDHLQQDRSNILDRYEKNQESIDLLIQDVSKHIYNQYAVQGETEAPSAEEDITLHFITFVKNSDGKLIELDGRRDGPIDLGTLDESSMDILDSQLLKNRIETYMGLVDEENRNNFALMGLGPID</sequence>
<reference evidence="10 11" key="1">
    <citation type="journal article" date="2009" name="Nat. Biotechnol.">
        <title>Genome sequence of the recombinant protein production host Pichia pastoris.</title>
        <authorList>
            <person name="De Schutter K."/>
            <person name="Lin Y.C."/>
            <person name="Tiels P."/>
            <person name="Van Hecke A."/>
            <person name="Glinka S."/>
            <person name="Weber-Lehmann J."/>
            <person name="Rouze P."/>
            <person name="Van de Peer Y."/>
            <person name="Callewaert N."/>
        </authorList>
    </citation>
    <scope>NUCLEOTIDE SEQUENCE [LARGE SCALE GENOMIC DNA]</scope>
    <source>
        <strain evidence="11">GS115 / ATCC 20864</strain>
    </source>
</reference>
<dbReference type="GO" id="GO:0005737">
    <property type="term" value="C:cytoplasm"/>
    <property type="evidence" value="ECO:0007669"/>
    <property type="project" value="TreeGrafter"/>
</dbReference>
<evidence type="ECO:0000256" key="2">
    <source>
        <dbReference type="ARBA" id="ARBA00009326"/>
    </source>
</evidence>
<dbReference type="STRING" id="644223.C4R5R8"/>
<protein>
    <recommendedName>
        <fullName evidence="8">Ubiquitin carboxyl-terminal hydrolase</fullName>
        <ecNumber evidence="8">3.4.19.12</ecNumber>
    </recommendedName>
</protein>
<keyword evidence="11" id="KW-1185">Reference proteome</keyword>
<dbReference type="PROSITE" id="PS52048">
    <property type="entry name" value="UCH_DOMAIN"/>
    <property type="match status" value="1"/>
</dbReference>
<keyword evidence="5 7" id="KW-0378">Hydrolase</keyword>
<dbReference type="InterPro" id="IPR036959">
    <property type="entry name" value="Peptidase_C12_UCH_sf"/>
</dbReference>
<dbReference type="KEGG" id="ppa:PAS_chr3_0853"/>
<feature type="active site" description="Proton donor" evidence="7">
    <location>
        <position position="155"/>
    </location>
</feature>
<keyword evidence="6 7" id="KW-0788">Thiol protease</keyword>
<evidence type="ECO:0000256" key="6">
    <source>
        <dbReference type="ARBA" id="ARBA00022807"/>
    </source>
</evidence>
<dbReference type="SMR" id="C4R5R8"/>
<dbReference type="OMA" id="IDLHYVC"/>
<name>C4R5R8_KOMPG</name>
<dbReference type="Proteomes" id="UP000000314">
    <property type="component" value="Chromosome 3"/>
</dbReference>
<dbReference type="Pfam" id="PF01088">
    <property type="entry name" value="Peptidase_C12"/>
    <property type="match status" value="1"/>
</dbReference>
<comment type="catalytic activity">
    <reaction evidence="1 7 8">
        <text>Thiol-dependent hydrolysis of ester, thioester, amide, peptide and isopeptide bonds formed by the C-terminal Gly of ubiquitin (a 76-residue protein attached to proteins as an intracellular targeting signal).</text>
        <dbReference type="EC" id="3.4.19.12"/>
    </reaction>
</comment>
<dbReference type="EMBL" id="FN392321">
    <property type="protein sequence ID" value="CAY70904.1"/>
    <property type="molecule type" value="Genomic_DNA"/>
</dbReference>
<dbReference type="SUPFAM" id="SSF54001">
    <property type="entry name" value="Cysteine proteinases"/>
    <property type="match status" value="1"/>
</dbReference>
<dbReference type="AlphaFoldDB" id="C4R5R8"/>
<dbReference type="RefSeq" id="XP_002493083.1">
    <property type="nucleotide sequence ID" value="XM_002493038.1"/>
</dbReference>
<evidence type="ECO:0000256" key="1">
    <source>
        <dbReference type="ARBA" id="ARBA00000707"/>
    </source>
</evidence>
<evidence type="ECO:0000313" key="11">
    <source>
        <dbReference type="Proteomes" id="UP000000314"/>
    </source>
</evidence>
<organism evidence="10 11">
    <name type="scientific">Komagataella phaffii (strain GS115 / ATCC 20864)</name>
    <name type="common">Yeast</name>
    <name type="synonym">Pichia pastoris</name>
    <dbReference type="NCBI Taxonomy" id="644223"/>
    <lineage>
        <taxon>Eukaryota</taxon>
        <taxon>Fungi</taxon>
        <taxon>Dikarya</taxon>
        <taxon>Ascomycota</taxon>
        <taxon>Saccharomycotina</taxon>
        <taxon>Pichiomycetes</taxon>
        <taxon>Pichiales</taxon>
        <taxon>Pichiaceae</taxon>
        <taxon>Komagataella</taxon>
    </lineage>
</organism>
<dbReference type="PRINTS" id="PR00707">
    <property type="entry name" value="UBCTHYDRLASE"/>
</dbReference>
<dbReference type="InParanoid" id="C4R5R8"/>
<dbReference type="PANTHER" id="PTHR10589">
    <property type="entry name" value="UBIQUITIN CARBOXYL-TERMINAL HYDROLASE"/>
    <property type="match status" value="1"/>
</dbReference>
<dbReference type="EC" id="3.4.19.12" evidence="8"/>
<dbReference type="GO" id="GO:0004843">
    <property type="term" value="F:cysteine-type deubiquitinase activity"/>
    <property type="evidence" value="ECO:0007669"/>
    <property type="project" value="UniProtKB-UniRule"/>
</dbReference>
<evidence type="ECO:0000256" key="8">
    <source>
        <dbReference type="RuleBase" id="RU361215"/>
    </source>
</evidence>
<dbReference type="PANTHER" id="PTHR10589:SF17">
    <property type="entry name" value="UBIQUITIN CARBOXYL-TERMINAL HYDROLASE"/>
    <property type="match status" value="1"/>
</dbReference>
<evidence type="ECO:0000259" key="9">
    <source>
        <dbReference type="PROSITE" id="PS52048"/>
    </source>
</evidence>
<dbReference type="OrthoDB" id="427186at2759"/>
<accession>C4R5R8</accession>
<gene>
    <name evidence="10" type="ordered locus">PAS_chr3_0853</name>
</gene>
<proteinExistence type="inferred from homology"/>
<dbReference type="MEROPS" id="C12.002"/>